<dbReference type="AlphaFoldDB" id="J1F532"/>
<evidence type="ECO:0000256" key="2">
    <source>
        <dbReference type="PROSITE-ProRule" id="PRU00335"/>
    </source>
</evidence>
<feature type="domain" description="HTH tetR-type" evidence="3">
    <location>
        <begin position="11"/>
        <end position="71"/>
    </location>
</feature>
<dbReference type="RefSeq" id="WP_003687841.1">
    <property type="nucleotide sequence ID" value="NZ_AKKT01000030.1"/>
</dbReference>
<dbReference type="SUPFAM" id="SSF46689">
    <property type="entry name" value="Homeodomain-like"/>
    <property type="match status" value="1"/>
</dbReference>
<dbReference type="EMBL" id="AYYH01000065">
    <property type="protein sequence ID" value="KRN08594.1"/>
    <property type="molecule type" value="Genomic_DNA"/>
</dbReference>
<dbReference type="Proteomes" id="UP000050898">
    <property type="component" value="Unassembled WGS sequence"/>
</dbReference>
<keyword evidence="1 2" id="KW-0238">DNA-binding</keyword>
<dbReference type="InterPro" id="IPR009057">
    <property type="entry name" value="Homeodomain-like_sf"/>
</dbReference>
<dbReference type="OrthoDB" id="268339at2"/>
<feature type="DNA-binding region" description="H-T-H motif" evidence="2">
    <location>
        <begin position="34"/>
        <end position="53"/>
    </location>
</feature>
<dbReference type="PANTHER" id="PTHR43479:SF11">
    <property type="entry name" value="ACREF_ENVCD OPERON REPRESSOR-RELATED"/>
    <property type="match status" value="1"/>
</dbReference>
<dbReference type="GeneID" id="98317131"/>
<dbReference type="GO" id="GO:0003677">
    <property type="term" value="F:DNA binding"/>
    <property type="evidence" value="ECO:0007669"/>
    <property type="project" value="UniProtKB-UniRule"/>
</dbReference>
<keyword evidence="5" id="KW-1185">Reference proteome</keyword>
<dbReference type="PATRIC" id="fig|1046596.6.peg.2256"/>
<proteinExistence type="predicted"/>
<evidence type="ECO:0000313" key="5">
    <source>
        <dbReference type="Proteomes" id="UP000050898"/>
    </source>
</evidence>
<gene>
    <name evidence="4" type="ORF">FD00_GL002152</name>
</gene>
<dbReference type="Gene3D" id="1.10.357.10">
    <property type="entry name" value="Tetracycline Repressor, domain 2"/>
    <property type="match status" value="1"/>
</dbReference>
<evidence type="ECO:0000313" key="4">
    <source>
        <dbReference type="EMBL" id="KRN08594.1"/>
    </source>
</evidence>
<reference evidence="4 5" key="1">
    <citation type="journal article" date="2015" name="Genome Announc.">
        <title>Expanding the biotechnology potential of lactobacilli through comparative genomics of 213 strains and associated genera.</title>
        <authorList>
            <person name="Sun Z."/>
            <person name="Harris H.M."/>
            <person name="McCann A."/>
            <person name="Guo C."/>
            <person name="Argimon S."/>
            <person name="Zhang W."/>
            <person name="Yang X."/>
            <person name="Jeffery I.B."/>
            <person name="Cooney J.C."/>
            <person name="Kagawa T.F."/>
            <person name="Liu W."/>
            <person name="Song Y."/>
            <person name="Salvetti E."/>
            <person name="Wrobel A."/>
            <person name="Rasinkangas P."/>
            <person name="Parkhill J."/>
            <person name="Rea M.C."/>
            <person name="O'Sullivan O."/>
            <person name="Ritari J."/>
            <person name="Douillard F.P."/>
            <person name="Paul Ross R."/>
            <person name="Yang R."/>
            <person name="Briner A.E."/>
            <person name="Felis G.E."/>
            <person name="de Vos W.M."/>
            <person name="Barrangou R."/>
            <person name="Klaenhammer T.R."/>
            <person name="Caufield P.W."/>
            <person name="Cui Y."/>
            <person name="Zhang H."/>
            <person name="O'Toole P.W."/>
        </authorList>
    </citation>
    <scope>NUCLEOTIDE SEQUENCE [LARGE SCALE GENOMIC DNA]</scope>
    <source>
        <strain evidence="4 5">DSM 20444</strain>
    </source>
</reference>
<dbReference type="InterPro" id="IPR001647">
    <property type="entry name" value="HTH_TetR"/>
</dbReference>
<dbReference type="PANTHER" id="PTHR43479">
    <property type="entry name" value="ACREF/ENVCD OPERON REPRESSOR-RELATED"/>
    <property type="match status" value="1"/>
</dbReference>
<dbReference type="PROSITE" id="PS50977">
    <property type="entry name" value="HTH_TETR_2"/>
    <property type="match status" value="1"/>
</dbReference>
<evidence type="ECO:0000256" key="1">
    <source>
        <dbReference type="ARBA" id="ARBA00023125"/>
    </source>
</evidence>
<evidence type="ECO:0000259" key="3">
    <source>
        <dbReference type="PROSITE" id="PS50977"/>
    </source>
</evidence>
<sequence length="218" mass="24982">MSNSMTTEQKIAKSQRIAQAALKLFRERSFDEITIAQIAQTAGMAKGTLFNYYKTKENIFMNLLLEGYQNFFTQLNNKILNFKELTLIDFKQLMLQVTSELIKEYPDLVRLNTLRGPILEKKADKEQTVIGRKKLYEISGNLSENIAARVVELTPETINHLFVTQGAIIGGLVNLSGLEQFNHEKLPIEVFDFEINIEKEAKKVFGFYMDGLFKEKEG</sequence>
<dbReference type="PRINTS" id="PR00455">
    <property type="entry name" value="HTHTETR"/>
</dbReference>
<accession>J1F532</accession>
<dbReference type="InterPro" id="IPR050624">
    <property type="entry name" value="HTH-type_Tx_Regulator"/>
</dbReference>
<dbReference type="Pfam" id="PF00440">
    <property type="entry name" value="TetR_N"/>
    <property type="match status" value="1"/>
</dbReference>
<protein>
    <submittedName>
        <fullName evidence="4">Transcription regulator</fullName>
    </submittedName>
</protein>
<comment type="caution">
    <text evidence="4">The sequence shown here is derived from an EMBL/GenBank/DDBJ whole genome shotgun (WGS) entry which is preliminary data.</text>
</comment>
<organism evidence="4 5">
    <name type="scientific">Liquorilactobacillus mali KCTC 3596 = DSM 20444</name>
    <dbReference type="NCBI Taxonomy" id="1046596"/>
    <lineage>
        <taxon>Bacteria</taxon>
        <taxon>Bacillati</taxon>
        <taxon>Bacillota</taxon>
        <taxon>Bacilli</taxon>
        <taxon>Lactobacillales</taxon>
        <taxon>Lactobacillaceae</taxon>
        <taxon>Liquorilactobacillus</taxon>
    </lineage>
</organism>
<name>J1F532_9LACO</name>